<proteinExistence type="inferred from homology"/>
<evidence type="ECO:0000256" key="1">
    <source>
        <dbReference type="ARBA" id="ARBA00009387"/>
    </source>
</evidence>
<sequence length="295" mass="31096">MGAGFGVTTPVGAGEGLSSGAVLMPTSVASAASGMITTPDELPAMPRPEWAMSRPQARLETLPQTRWQGRRGSDMWTRAALGALKTHGKPLVNTVPRDIANWCPAYPMASAADRRAFWVGLMSTLAKHESTYRPDAVGGGGKWYGLLQILPATARGYGCQARSGGALKNGALNLACATRIMAVTVPRDGVVSAGMRGVAADWGPFHSRAKREDMKRWMRKQPYCVGLTQRPKARPAHFGAQIAAAGAQEAATARPNARPNARPEDLAAVVKVASVTGASEDEIATIPEKEAAGRN</sequence>
<gene>
    <name evidence="3" type="ORF">DCS45_07680</name>
</gene>
<evidence type="ECO:0000313" key="3">
    <source>
        <dbReference type="EMBL" id="HAR51742.1"/>
    </source>
</evidence>
<dbReference type="SUPFAM" id="SSF53955">
    <property type="entry name" value="Lysozyme-like"/>
    <property type="match status" value="1"/>
</dbReference>
<organism evidence="3 4">
    <name type="scientific">Roseovarius nubinhibens</name>
    <dbReference type="NCBI Taxonomy" id="314263"/>
    <lineage>
        <taxon>Bacteria</taxon>
        <taxon>Pseudomonadati</taxon>
        <taxon>Pseudomonadota</taxon>
        <taxon>Alphaproteobacteria</taxon>
        <taxon>Rhodobacterales</taxon>
        <taxon>Roseobacteraceae</taxon>
        <taxon>Roseovarius</taxon>
    </lineage>
</organism>
<dbReference type="CDD" id="cd00442">
    <property type="entry name" value="Lyz-like"/>
    <property type="match status" value="1"/>
</dbReference>
<accession>A0A348WB30</accession>
<feature type="domain" description="Transglycosylase SLT" evidence="2">
    <location>
        <begin position="110"/>
        <end position="182"/>
    </location>
</feature>
<comment type="caution">
    <text evidence="3">The sequence shown here is derived from an EMBL/GenBank/DDBJ whole genome shotgun (WGS) entry which is preliminary data.</text>
</comment>
<dbReference type="InterPro" id="IPR008258">
    <property type="entry name" value="Transglycosylase_SLT_dom_1"/>
</dbReference>
<dbReference type="AlphaFoldDB" id="A0A348WB30"/>
<name>A0A348WB30_9RHOB</name>
<dbReference type="Proteomes" id="UP000264719">
    <property type="component" value="Unassembled WGS sequence"/>
</dbReference>
<dbReference type="InterPro" id="IPR023346">
    <property type="entry name" value="Lysozyme-like_dom_sf"/>
</dbReference>
<dbReference type="Gene3D" id="1.10.530.10">
    <property type="match status" value="1"/>
</dbReference>
<protein>
    <submittedName>
        <fullName evidence="3">ABC transporter permease</fullName>
    </submittedName>
</protein>
<evidence type="ECO:0000313" key="4">
    <source>
        <dbReference type="Proteomes" id="UP000264719"/>
    </source>
</evidence>
<dbReference type="Pfam" id="PF01464">
    <property type="entry name" value="SLT"/>
    <property type="match status" value="1"/>
</dbReference>
<comment type="similarity">
    <text evidence="1">Belongs to the virb1 family.</text>
</comment>
<reference evidence="3 4" key="1">
    <citation type="journal article" date="2018" name="Nat. Biotechnol.">
        <title>A standardized bacterial taxonomy based on genome phylogeny substantially revises the tree of life.</title>
        <authorList>
            <person name="Parks D.H."/>
            <person name="Chuvochina M."/>
            <person name="Waite D.W."/>
            <person name="Rinke C."/>
            <person name="Skarshewski A."/>
            <person name="Chaumeil P.A."/>
            <person name="Hugenholtz P."/>
        </authorList>
    </citation>
    <scope>NUCLEOTIDE SEQUENCE [LARGE SCALE GENOMIC DNA]</scope>
    <source>
        <strain evidence="3">UBA9169</strain>
    </source>
</reference>
<evidence type="ECO:0000259" key="2">
    <source>
        <dbReference type="Pfam" id="PF01464"/>
    </source>
</evidence>
<dbReference type="EMBL" id="DMVW01000079">
    <property type="protein sequence ID" value="HAR51742.1"/>
    <property type="molecule type" value="Genomic_DNA"/>
</dbReference>